<dbReference type="Proteomes" id="UP000292052">
    <property type="component" value="Unassembled WGS sequence"/>
</dbReference>
<dbReference type="InterPro" id="IPR013087">
    <property type="entry name" value="Znf_C2H2_type"/>
</dbReference>
<sequence>MCIFILENPHLCSNTDKVYYRCDQCDMSFTTNRNLNRHKKYHRTYTCD</sequence>
<dbReference type="InterPro" id="IPR036236">
    <property type="entry name" value="Znf_C2H2_sf"/>
</dbReference>
<protein>
    <recommendedName>
        <fullName evidence="6">C2H2-type domain-containing protein</fullName>
    </recommendedName>
</protein>
<proteinExistence type="predicted"/>
<evidence type="ECO:0000256" key="5">
    <source>
        <dbReference type="PROSITE-ProRule" id="PRU00042"/>
    </source>
</evidence>
<keyword evidence="1" id="KW-0479">Metal-binding</keyword>
<accession>A0A482VN03</accession>
<dbReference type="Gene3D" id="3.30.160.60">
    <property type="entry name" value="Classic Zinc Finger"/>
    <property type="match status" value="1"/>
</dbReference>
<dbReference type="SUPFAM" id="SSF57667">
    <property type="entry name" value="beta-beta-alpha zinc fingers"/>
    <property type="match status" value="1"/>
</dbReference>
<evidence type="ECO:0000259" key="6">
    <source>
        <dbReference type="PROSITE" id="PS50157"/>
    </source>
</evidence>
<evidence type="ECO:0000256" key="1">
    <source>
        <dbReference type="ARBA" id="ARBA00022723"/>
    </source>
</evidence>
<evidence type="ECO:0000256" key="3">
    <source>
        <dbReference type="ARBA" id="ARBA00022771"/>
    </source>
</evidence>
<evidence type="ECO:0000313" key="8">
    <source>
        <dbReference type="Proteomes" id="UP000292052"/>
    </source>
</evidence>
<feature type="non-terminal residue" evidence="7">
    <location>
        <position position="48"/>
    </location>
</feature>
<organism evidence="7 8">
    <name type="scientific">Asbolus verrucosus</name>
    <name type="common">Desert ironclad beetle</name>
    <dbReference type="NCBI Taxonomy" id="1661398"/>
    <lineage>
        <taxon>Eukaryota</taxon>
        <taxon>Metazoa</taxon>
        <taxon>Ecdysozoa</taxon>
        <taxon>Arthropoda</taxon>
        <taxon>Hexapoda</taxon>
        <taxon>Insecta</taxon>
        <taxon>Pterygota</taxon>
        <taxon>Neoptera</taxon>
        <taxon>Endopterygota</taxon>
        <taxon>Coleoptera</taxon>
        <taxon>Polyphaga</taxon>
        <taxon>Cucujiformia</taxon>
        <taxon>Tenebrionidae</taxon>
        <taxon>Pimeliinae</taxon>
        <taxon>Asbolus</taxon>
    </lineage>
</organism>
<dbReference type="FunFam" id="3.30.160.60:FF:000100">
    <property type="entry name" value="Zinc finger 45-like"/>
    <property type="match status" value="1"/>
</dbReference>
<dbReference type="PROSITE" id="PS00028">
    <property type="entry name" value="ZINC_FINGER_C2H2_1"/>
    <property type="match status" value="1"/>
</dbReference>
<feature type="domain" description="C2H2-type" evidence="6">
    <location>
        <begin position="20"/>
        <end position="42"/>
    </location>
</feature>
<evidence type="ECO:0000256" key="2">
    <source>
        <dbReference type="ARBA" id="ARBA00022737"/>
    </source>
</evidence>
<gene>
    <name evidence="7" type="ORF">BDFB_012626</name>
</gene>
<dbReference type="Pfam" id="PF00096">
    <property type="entry name" value="zf-C2H2"/>
    <property type="match status" value="1"/>
</dbReference>
<keyword evidence="2" id="KW-0677">Repeat</keyword>
<reference evidence="7 8" key="1">
    <citation type="submission" date="2017-03" db="EMBL/GenBank/DDBJ databases">
        <title>Genome of the blue death feigning beetle - Asbolus verrucosus.</title>
        <authorList>
            <person name="Rider S.D."/>
        </authorList>
    </citation>
    <scope>NUCLEOTIDE SEQUENCE [LARGE SCALE GENOMIC DNA]</scope>
    <source>
        <strain evidence="7">Butters</strain>
        <tissue evidence="7">Head and leg muscle</tissue>
    </source>
</reference>
<dbReference type="AlphaFoldDB" id="A0A482VN03"/>
<dbReference type="OrthoDB" id="2687452at2759"/>
<keyword evidence="3 5" id="KW-0863">Zinc-finger</keyword>
<dbReference type="GO" id="GO:0008270">
    <property type="term" value="F:zinc ion binding"/>
    <property type="evidence" value="ECO:0007669"/>
    <property type="project" value="UniProtKB-KW"/>
</dbReference>
<dbReference type="SMART" id="SM00355">
    <property type="entry name" value="ZnF_C2H2"/>
    <property type="match status" value="1"/>
</dbReference>
<comment type="caution">
    <text evidence="7">The sequence shown here is derived from an EMBL/GenBank/DDBJ whole genome shotgun (WGS) entry which is preliminary data.</text>
</comment>
<keyword evidence="4" id="KW-0862">Zinc</keyword>
<dbReference type="PROSITE" id="PS50157">
    <property type="entry name" value="ZINC_FINGER_C2H2_2"/>
    <property type="match status" value="1"/>
</dbReference>
<name>A0A482VN03_ASBVE</name>
<dbReference type="EMBL" id="QDEB01082498">
    <property type="protein sequence ID" value="RZC34160.1"/>
    <property type="molecule type" value="Genomic_DNA"/>
</dbReference>
<keyword evidence="8" id="KW-1185">Reference proteome</keyword>
<evidence type="ECO:0000256" key="4">
    <source>
        <dbReference type="ARBA" id="ARBA00022833"/>
    </source>
</evidence>
<evidence type="ECO:0000313" key="7">
    <source>
        <dbReference type="EMBL" id="RZC34160.1"/>
    </source>
</evidence>